<gene>
    <name evidence="13" type="ORF">SBAD_LOCUS9986</name>
</gene>
<comment type="subcellular location">
    <subcellularLocation>
        <location evidence="1">Membrane</location>
        <topology evidence="1">Multi-pass membrane protein</topology>
    </subcellularLocation>
</comment>
<reference evidence="13 14" key="2">
    <citation type="submission" date="2018-11" db="EMBL/GenBank/DDBJ databases">
        <authorList>
            <consortium name="Pathogen Informatics"/>
        </authorList>
    </citation>
    <scope>NUCLEOTIDE SEQUENCE [LARGE SCALE GENOMIC DNA]</scope>
</reference>
<keyword evidence="4 9" id="KW-0812">Transmembrane</keyword>
<dbReference type="Proteomes" id="UP000270296">
    <property type="component" value="Unassembled WGS sequence"/>
</dbReference>
<evidence type="ECO:0000259" key="11">
    <source>
        <dbReference type="Pfam" id="PF01545"/>
    </source>
</evidence>
<evidence type="ECO:0000256" key="2">
    <source>
        <dbReference type="ARBA" id="ARBA00008873"/>
    </source>
</evidence>
<dbReference type="InterPro" id="IPR058533">
    <property type="entry name" value="Cation_efflux_TM"/>
</dbReference>
<keyword evidence="6 9" id="KW-1133">Transmembrane helix</keyword>
<sequence>MRLVLSFLMWLCGSVKRRPPSGCPLDFTVQVFLFVEILGAVLSILIIWILTGVLLYAASERIINNNYEIEAVPMLITAGCGIIFNIIMGFILHGKGQGHSHGHRQDCSAFQILQENGDLSSTSTTGDDSSSVSGCVRPKKHKSINLRAAFIHVLGDFVQSIGVFIAALIIMFQPSFKLADPLCTFLFSALVLVTTFTVLRDAVIVLMEATPLDVSYDIIKQELFSIAGVKSVHSLHLWSLTLDKTALAVHLAIGNPCLFDQYFNFEW</sequence>
<keyword evidence="14" id="KW-1185">Reference proteome</keyword>
<evidence type="ECO:0000313" key="14">
    <source>
        <dbReference type="Proteomes" id="UP000270296"/>
    </source>
</evidence>
<comment type="similarity">
    <text evidence="2">Belongs to the cation diffusion facilitator (CDF) transporter (TC 2.A.4) family. SLC30A subfamily.</text>
</comment>
<dbReference type="PANTHER" id="PTHR11562">
    <property type="entry name" value="CATION EFFLUX PROTEIN/ ZINC TRANSPORTER"/>
    <property type="match status" value="1"/>
</dbReference>
<feature type="transmembrane region" description="Helical" evidence="9">
    <location>
        <begin position="184"/>
        <end position="207"/>
    </location>
</feature>
<feature type="domain" description="Cation efflux protein cytoplasmic" evidence="12">
    <location>
        <begin position="213"/>
        <end position="253"/>
    </location>
</feature>
<keyword evidence="10" id="KW-0732">Signal</keyword>
<accession>A0A183J287</accession>
<keyword evidence="5" id="KW-0862">Zinc</keyword>
<dbReference type="Gene3D" id="1.20.1510.10">
    <property type="entry name" value="Cation efflux protein transmembrane domain"/>
    <property type="match status" value="1"/>
</dbReference>
<feature type="transmembrane region" description="Helical" evidence="9">
    <location>
        <begin position="33"/>
        <end position="59"/>
    </location>
</feature>
<evidence type="ECO:0000256" key="7">
    <source>
        <dbReference type="ARBA" id="ARBA00023065"/>
    </source>
</evidence>
<dbReference type="PANTHER" id="PTHR11562:SF84">
    <property type="entry name" value="LD05335P"/>
    <property type="match status" value="1"/>
</dbReference>
<dbReference type="NCBIfam" id="TIGR01297">
    <property type="entry name" value="CDF"/>
    <property type="match status" value="1"/>
</dbReference>
<keyword evidence="7" id="KW-0406">Ion transport</keyword>
<dbReference type="InterPro" id="IPR027470">
    <property type="entry name" value="Cation_efflux_CTD"/>
</dbReference>
<keyword evidence="3" id="KW-0813">Transport</keyword>
<dbReference type="Pfam" id="PF16916">
    <property type="entry name" value="ZT_dimer"/>
    <property type="match status" value="1"/>
</dbReference>
<evidence type="ECO:0000256" key="1">
    <source>
        <dbReference type="ARBA" id="ARBA00004141"/>
    </source>
</evidence>
<dbReference type="EMBL" id="UZAM01013445">
    <property type="protein sequence ID" value="VDP27909.1"/>
    <property type="molecule type" value="Genomic_DNA"/>
</dbReference>
<dbReference type="InterPro" id="IPR027469">
    <property type="entry name" value="Cation_efflux_TMD_sf"/>
</dbReference>
<evidence type="ECO:0000256" key="5">
    <source>
        <dbReference type="ARBA" id="ARBA00022906"/>
    </source>
</evidence>
<dbReference type="SUPFAM" id="SSF161111">
    <property type="entry name" value="Cation efflux protein transmembrane domain-like"/>
    <property type="match status" value="1"/>
</dbReference>
<keyword evidence="8 9" id="KW-0472">Membrane</keyword>
<evidence type="ECO:0000256" key="4">
    <source>
        <dbReference type="ARBA" id="ARBA00022692"/>
    </source>
</evidence>
<evidence type="ECO:0000313" key="13">
    <source>
        <dbReference type="EMBL" id="VDP27909.1"/>
    </source>
</evidence>
<evidence type="ECO:0000256" key="10">
    <source>
        <dbReference type="SAM" id="SignalP"/>
    </source>
</evidence>
<keyword evidence="5" id="KW-0864">Zinc transport</keyword>
<feature type="chain" id="PRO_5043140432" evidence="10">
    <location>
        <begin position="18"/>
        <end position="267"/>
    </location>
</feature>
<dbReference type="GO" id="GO:0005886">
    <property type="term" value="C:plasma membrane"/>
    <property type="evidence" value="ECO:0007669"/>
    <property type="project" value="TreeGrafter"/>
</dbReference>
<feature type="transmembrane region" description="Helical" evidence="9">
    <location>
        <begin position="149"/>
        <end position="172"/>
    </location>
</feature>
<organism evidence="15">
    <name type="scientific">Soboliphyme baturini</name>
    <dbReference type="NCBI Taxonomy" id="241478"/>
    <lineage>
        <taxon>Eukaryota</taxon>
        <taxon>Metazoa</taxon>
        <taxon>Ecdysozoa</taxon>
        <taxon>Nematoda</taxon>
        <taxon>Enoplea</taxon>
        <taxon>Dorylaimia</taxon>
        <taxon>Dioctophymatida</taxon>
        <taxon>Dioctophymatoidea</taxon>
        <taxon>Soboliphymatidae</taxon>
        <taxon>Soboliphyme</taxon>
    </lineage>
</organism>
<evidence type="ECO:0000259" key="12">
    <source>
        <dbReference type="Pfam" id="PF16916"/>
    </source>
</evidence>
<reference evidence="15" key="1">
    <citation type="submission" date="2016-06" db="UniProtKB">
        <authorList>
            <consortium name="WormBaseParasite"/>
        </authorList>
    </citation>
    <scope>IDENTIFICATION</scope>
</reference>
<evidence type="ECO:0000313" key="15">
    <source>
        <dbReference type="WBParaSite" id="SBAD_0001033701-mRNA-1"/>
    </source>
</evidence>
<name>A0A183J287_9BILA</name>
<dbReference type="OrthoDB" id="9944568at2759"/>
<dbReference type="WBParaSite" id="SBAD_0001033701-mRNA-1">
    <property type="protein sequence ID" value="SBAD_0001033701-mRNA-1"/>
    <property type="gene ID" value="SBAD_0001033701"/>
</dbReference>
<protein>
    <submittedName>
        <fullName evidence="15">Zinc transporter 2</fullName>
    </submittedName>
</protein>
<dbReference type="GO" id="GO:0005385">
    <property type="term" value="F:zinc ion transmembrane transporter activity"/>
    <property type="evidence" value="ECO:0007669"/>
    <property type="project" value="TreeGrafter"/>
</dbReference>
<dbReference type="InterPro" id="IPR002524">
    <property type="entry name" value="Cation_efflux"/>
</dbReference>
<feature type="domain" description="Cation efflux protein transmembrane" evidence="11">
    <location>
        <begin position="35"/>
        <end position="207"/>
    </location>
</feature>
<feature type="transmembrane region" description="Helical" evidence="9">
    <location>
        <begin position="71"/>
        <end position="92"/>
    </location>
</feature>
<dbReference type="Pfam" id="PF01545">
    <property type="entry name" value="Cation_efflux"/>
    <property type="match status" value="1"/>
</dbReference>
<proteinExistence type="inferred from homology"/>
<evidence type="ECO:0000256" key="8">
    <source>
        <dbReference type="ARBA" id="ARBA00023136"/>
    </source>
</evidence>
<dbReference type="GO" id="GO:0010043">
    <property type="term" value="P:response to zinc ion"/>
    <property type="evidence" value="ECO:0007669"/>
    <property type="project" value="TreeGrafter"/>
</dbReference>
<dbReference type="InterPro" id="IPR050681">
    <property type="entry name" value="CDF/SLC30A"/>
</dbReference>
<evidence type="ECO:0000256" key="9">
    <source>
        <dbReference type="SAM" id="Phobius"/>
    </source>
</evidence>
<dbReference type="AlphaFoldDB" id="A0A183J287"/>
<evidence type="ECO:0000256" key="6">
    <source>
        <dbReference type="ARBA" id="ARBA00022989"/>
    </source>
</evidence>
<feature type="signal peptide" evidence="10">
    <location>
        <begin position="1"/>
        <end position="17"/>
    </location>
</feature>
<evidence type="ECO:0000256" key="3">
    <source>
        <dbReference type="ARBA" id="ARBA00022448"/>
    </source>
</evidence>